<evidence type="ECO:0000313" key="2">
    <source>
        <dbReference type="EMBL" id="SIQ78350.1"/>
    </source>
</evidence>
<reference evidence="2 3" key="1">
    <citation type="submission" date="2017-01" db="EMBL/GenBank/DDBJ databases">
        <authorList>
            <person name="Mah S.A."/>
            <person name="Swanson W.J."/>
            <person name="Moy G.W."/>
            <person name="Vacquier V.D."/>
        </authorList>
    </citation>
    <scope>NUCLEOTIDE SEQUENCE [LARGE SCALE GENOMIC DNA]</scope>
    <source>
        <strain evidence="2 3">ASpG1</strain>
    </source>
</reference>
<accession>A0A1N6VKI6</accession>
<dbReference type="AlphaFoldDB" id="A0A1N6VKI6"/>
<evidence type="ECO:0008006" key="4">
    <source>
        <dbReference type="Google" id="ProtNLM"/>
    </source>
</evidence>
<evidence type="ECO:0000256" key="1">
    <source>
        <dbReference type="SAM" id="MobiDB-lite"/>
    </source>
</evidence>
<dbReference type="Proteomes" id="UP000186400">
    <property type="component" value="Unassembled WGS sequence"/>
</dbReference>
<organism evidence="2 3">
    <name type="scientific">Alkalispirochaeta americana</name>
    <dbReference type="NCBI Taxonomy" id="159291"/>
    <lineage>
        <taxon>Bacteria</taxon>
        <taxon>Pseudomonadati</taxon>
        <taxon>Spirochaetota</taxon>
        <taxon>Spirochaetia</taxon>
        <taxon>Spirochaetales</taxon>
        <taxon>Spirochaetaceae</taxon>
        <taxon>Alkalispirochaeta</taxon>
    </lineage>
</organism>
<dbReference type="RefSeq" id="WP_076489407.1">
    <property type="nucleotide sequence ID" value="NZ_FTMS01000015.1"/>
</dbReference>
<proteinExistence type="predicted"/>
<gene>
    <name evidence="2" type="ORF">SAMN05920897_1154</name>
</gene>
<protein>
    <recommendedName>
        <fullName evidence="4">DUF115 domain-containing protein</fullName>
    </recommendedName>
</protein>
<evidence type="ECO:0000313" key="3">
    <source>
        <dbReference type="Proteomes" id="UP000186400"/>
    </source>
</evidence>
<dbReference type="STRING" id="159291.SAMN05920897_1154"/>
<dbReference type="OrthoDB" id="304932at2"/>
<dbReference type="EMBL" id="FTMS01000015">
    <property type="protein sequence ID" value="SIQ78350.1"/>
    <property type="molecule type" value="Genomic_DNA"/>
</dbReference>
<name>A0A1N6VKI6_9SPIO</name>
<feature type="region of interest" description="Disordered" evidence="1">
    <location>
        <begin position="411"/>
        <end position="440"/>
    </location>
</feature>
<keyword evidence="3" id="KW-1185">Reference proteome</keyword>
<sequence>MHFEYLPTRSGEQTVLVEGRLLHSRYDPRREAQRFIDTVSLEYPRGTAVLIGDGTGIVSRELQKRHPSLRVIGLRPSPEGVSLDGTMPAIPLGNLEQALRNSLHPLEVTTIQVISWPGARTAIPLWMEQTEHFVLAVFRALQAELATTASFGRLWLTNALRRTLLEKRRSSLHFQGESLLVAAAGPSLDQARRFIPHQARETTPVIAASSATLGLSSFGFSPAVNLHSDGGFWASRYTRTGSDLSGGASIPVLALPLRASPCASSRRSSSDSHGPFLYRTGWVGEELASDSFRWPFLQDQPTVGASLLALANLLAPQAHLILAGLDLCSRDLLNHARPHWNDRYLALTSDRLAPQETLRFQRLGPPDQIRPLQWQDGVRGWQNRTLALYREPVLEMINTHRKTGSVSFLSPSPAWADERPLPSGTTPPRGSFSLRSEERHPFHQRVQEAQQRIMMWHDELREPPPESPGSHDRSSRERLLSLLLHLAPIETIQWYRGSSSWETSAASTREALEKLLKLVGAFSP</sequence>